<dbReference type="GO" id="GO:0046872">
    <property type="term" value="F:metal ion binding"/>
    <property type="evidence" value="ECO:0007669"/>
    <property type="project" value="UniProtKB-UniRule"/>
</dbReference>
<keyword evidence="3" id="KW-0479">Metal-binding</keyword>
<evidence type="ECO:0000256" key="3">
    <source>
        <dbReference type="ARBA" id="ARBA00022723"/>
    </source>
</evidence>
<comment type="similarity">
    <text evidence="6">Belongs to the peroxidase family.</text>
</comment>
<dbReference type="InterPro" id="IPR010255">
    <property type="entry name" value="Haem_peroxidase_sf"/>
</dbReference>
<keyword evidence="2" id="KW-0349">Heme</keyword>
<dbReference type="Gene3D" id="1.10.420.10">
    <property type="entry name" value="Peroxidase, domain 2"/>
    <property type="match status" value="1"/>
</dbReference>
<name>A0A1V2LH99_PICKU</name>
<dbReference type="GO" id="GO:0020037">
    <property type="term" value="F:heme binding"/>
    <property type="evidence" value="ECO:0007669"/>
    <property type="project" value="UniProtKB-UniRule"/>
</dbReference>
<dbReference type="VEuPathDB" id="FungiDB:C5L36_0A02340"/>
<dbReference type="PRINTS" id="PR00458">
    <property type="entry name" value="PEROXIDASE"/>
</dbReference>
<keyword evidence="1 7" id="KW-0575">Peroxidase</keyword>
<dbReference type="GO" id="GO:0000302">
    <property type="term" value="P:response to reactive oxygen species"/>
    <property type="evidence" value="ECO:0007669"/>
    <property type="project" value="TreeGrafter"/>
</dbReference>
<dbReference type="InterPro" id="IPR044831">
    <property type="entry name" value="Ccp1-like"/>
</dbReference>
<evidence type="ECO:0000256" key="5">
    <source>
        <dbReference type="ARBA" id="ARBA00023004"/>
    </source>
</evidence>
<evidence type="ECO:0000256" key="7">
    <source>
        <dbReference type="RuleBase" id="RU363051"/>
    </source>
</evidence>
<accession>A0A1V2LH99</accession>
<dbReference type="GO" id="GO:0034599">
    <property type="term" value="P:cellular response to oxidative stress"/>
    <property type="evidence" value="ECO:0007669"/>
    <property type="project" value="InterPro"/>
</dbReference>
<dbReference type="EC" id="1.11.1.-" evidence="7"/>
<dbReference type="GO" id="GO:0042744">
    <property type="term" value="P:hydrogen peroxide catabolic process"/>
    <property type="evidence" value="ECO:0007669"/>
    <property type="project" value="TreeGrafter"/>
</dbReference>
<evidence type="ECO:0000256" key="1">
    <source>
        <dbReference type="ARBA" id="ARBA00022559"/>
    </source>
</evidence>
<dbReference type="PANTHER" id="PTHR31356">
    <property type="entry name" value="THYLAKOID LUMENAL 29 KDA PROTEIN, CHLOROPLASTIC-RELATED"/>
    <property type="match status" value="1"/>
</dbReference>
<evidence type="ECO:0000259" key="8">
    <source>
        <dbReference type="PROSITE" id="PS50873"/>
    </source>
</evidence>
<dbReference type="Proteomes" id="UP000189274">
    <property type="component" value="Unassembled WGS sequence"/>
</dbReference>
<dbReference type="EMBL" id="MQVM01000048">
    <property type="protein sequence ID" value="ONH70907.1"/>
    <property type="molecule type" value="Genomic_DNA"/>
</dbReference>
<gene>
    <name evidence="9" type="ORF">BOH78_4877</name>
</gene>
<dbReference type="SUPFAM" id="SSF48113">
    <property type="entry name" value="Heme-dependent peroxidases"/>
    <property type="match status" value="1"/>
</dbReference>
<keyword evidence="5" id="KW-0408">Iron</keyword>
<evidence type="ECO:0000256" key="6">
    <source>
        <dbReference type="RuleBase" id="RU004241"/>
    </source>
</evidence>
<reference evidence="10" key="1">
    <citation type="journal article" date="2017" name="Genome Announc.">
        <title>Genome sequences of Cyberlindnera fabianii 65, Pichia kudriavzevii 129, and Saccharomyces cerevisiae 131 isolated from fermented masau fruits in Zimbabwe.</title>
        <authorList>
            <person name="van Rijswijck I.M.H."/>
            <person name="Derks M.F.L."/>
            <person name="Abee T."/>
            <person name="de Ridder D."/>
            <person name="Smid E.J."/>
        </authorList>
    </citation>
    <scope>NUCLEOTIDE SEQUENCE [LARGE SCALE GENOMIC DNA]</scope>
    <source>
        <strain evidence="10">129</strain>
    </source>
</reference>
<sequence>MDAIEMCYISTVEAFSHMGRIALLPHSYLVTTYQIIRYFVMNLLSYFRLTAVYYHNILHVMSESTHDKEKFQFNYAQRRLKNKHRLTNRYSVAENVLYMFDPPENFGQYFQKIWRRTDYYYAKYIIHFPDKVINSEKITASEKINTVQRDIELAYTEEEQEQIDFILKPYLIEESLRKQRRSIASNTTSNTCPVLSNLFVNPSIKHEEGETTAEKDNKVESTQKIDVTHKSGTPKSIFYKIKIKRRAARQDSLKENPTYARYDLVAQTIKNVIPQPNYLPDGTIGPNMIRFTWHCCAHYDPASGTGGSSGGTMGFAQEFNDIGNTGLITTKSYLDKIQHQFPWITFADAYTFPGCVAFEELGGPKIEWKPGRTDCPGPNKVPVMGRLPVASNDSDLIKEVFYHRLGFNARETVALIGGCHGLGGCHARYSGFNGTWTRKPFTWDNGYFKALLEENWCLGVVPETGIEQYYNEDKSLTMLNTDIEFLKCPEFKRWVEIYANNEAFFNEQLATAFAKLLELGVIRDKDGVQRIKI</sequence>
<organism evidence="9 10">
    <name type="scientific">Pichia kudriavzevii</name>
    <name type="common">Yeast</name>
    <name type="synonym">Issatchenkia orientalis</name>
    <dbReference type="NCBI Taxonomy" id="4909"/>
    <lineage>
        <taxon>Eukaryota</taxon>
        <taxon>Fungi</taxon>
        <taxon>Dikarya</taxon>
        <taxon>Ascomycota</taxon>
        <taxon>Saccharomycotina</taxon>
        <taxon>Pichiomycetes</taxon>
        <taxon>Pichiales</taxon>
        <taxon>Pichiaceae</taxon>
        <taxon>Pichia</taxon>
    </lineage>
</organism>
<evidence type="ECO:0000313" key="10">
    <source>
        <dbReference type="Proteomes" id="UP000189274"/>
    </source>
</evidence>
<feature type="domain" description="Plant heme peroxidase family profile" evidence="8">
    <location>
        <begin position="344"/>
        <end position="533"/>
    </location>
</feature>
<keyword evidence="4 7" id="KW-0560">Oxidoreductase</keyword>
<protein>
    <recommendedName>
        <fullName evidence="7">Peroxidase</fullName>
        <ecNumber evidence="7">1.11.1.-</ecNumber>
    </recommendedName>
</protein>
<dbReference type="PANTHER" id="PTHR31356:SF36">
    <property type="entry name" value="L-ASCORBATE PEROXIDASE 3"/>
    <property type="match status" value="1"/>
</dbReference>
<dbReference type="Gene3D" id="1.10.520.10">
    <property type="match status" value="1"/>
</dbReference>
<proteinExistence type="inferred from homology"/>
<dbReference type="AlphaFoldDB" id="A0A1V2LH99"/>
<evidence type="ECO:0000256" key="4">
    <source>
        <dbReference type="ARBA" id="ARBA00023002"/>
    </source>
</evidence>
<comment type="caution">
    <text evidence="9">The sequence shown here is derived from an EMBL/GenBank/DDBJ whole genome shotgun (WGS) entry which is preliminary data.</text>
</comment>
<dbReference type="PROSITE" id="PS50873">
    <property type="entry name" value="PEROXIDASE_4"/>
    <property type="match status" value="1"/>
</dbReference>
<dbReference type="InterPro" id="IPR002016">
    <property type="entry name" value="Haem_peroxidase"/>
</dbReference>
<evidence type="ECO:0000313" key="9">
    <source>
        <dbReference type="EMBL" id="ONH70907.1"/>
    </source>
</evidence>
<dbReference type="Pfam" id="PF00141">
    <property type="entry name" value="peroxidase"/>
    <property type="match status" value="1"/>
</dbReference>
<dbReference type="GO" id="GO:0004601">
    <property type="term" value="F:peroxidase activity"/>
    <property type="evidence" value="ECO:0007669"/>
    <property type="project" value="UniProtKB-KW"/>
</dbReference>
<evidence type="ECO:0000256" key="2">
    <source>
        <dbReference type="ARBA" id="ARBA00022617"/>
    </source>
</evidence>